<sequence>MSKVKVWDGFIRSFHWLLVVAIATLYFSAEEGMLELHFATGYFTLALIITRLIWGVIGSKTAKLSSLIHSPIAAIKSFKNNEHKAGHGAAGSYMVIAFFILILAQLGSGLMTSDDILTDGPLVKYVSTDTVEFAGWLHHLNFDILLYAIVLHVIAIVIYRIKGKNLVKPMLTGSSEQVSVTEPVTKSPLLAFVIFALCLVVLFTTWGAEPLSYLFN</sequence>
<dbReference type="InterPro" id="IPR051542">
    <property type="entry name" value="Hydrogenase_cytochrome"/>
</dbReference>
<dbReference type="Pfam" id="PF01292">
    <property type="entry name" value="Ni_hydr_CYTB"/>
    <property type="match status" value="1"/>
</dbReference>
<dbReference type="InterPro" id="IPR016174">
    <property type="entry name" value="Di-haem_cyt_TM"/>
</dbReference>
<dbReference type="GO" id="GO:0022904">
    <property type="term" value="P:respiratory electron transport chain"/>
    <property type="evidence" value="ECO:0007669"/>
    <property type="project" value="InterPro"/>
</dbReference>
<name>A0AAD0WAL7_9GAMM</name>
<dbReference type="AlphaFoldDB" id="A0AAD0WAL7"/>
<dbReference type="PANTHER" id="PTHR30485:SF2">
    <property type="entry name" value="BLL0597 PROTEIN"/>
    <property type="match status" value="1"/>
</dbReference>
<feature type="transmembrane region" description="Helical" evidence="6">
    <location>
        <begin position="85"/>
        <end position="104"/>
    </location>
</feature>
<keyword evidence="4 6" id="KW-1133">Transmembrane helix</keyword>
<dbReference type="KEGG" id="pdj:D0907_00595"/>
<gene>
    <name evidence="8" type="ORF">D0907_00595</name>
</gene>
<organism evidence="8 9">
    <name type="scientific">Pseudoalteromonas lipolytica</name>
    <dbReference type="NCBI Taxonomy" id="570156"/>
    <lineage>
        <taxon>Bacteria</taxon>
        <taxon>Pseudomonadati</taxon>
        <taxon>Pseudomonadota</taxon>
        <taxon>Gammaproteobacteria</taxon>
        <taxon>Alteromonadales</taxon>
        <taxon>Pseudoalteromonadaceae</taxon>
        <taxon>Pseudoalteromonas</taxon>
    </lineage>
</organism>
<evidence type="ECO:0000259" key="7">
    <source>
        <dbReference type="Pfam" id="PF01292"/>
    </source>
</evidence>
<dbReference type="Proteomes" id="UP000264605">
    <property type="component" value="Chromosome"/>
</dbReference>
<evidence type="ECO:0000256" key="2">
    <source>
        <dbReference type="ARBA" id="ARBA00022475"/>
    </source>
</evidence>
<proteinExistence type="predicted"/>
<evidence type="ECO:0000256" key="3">
    <source>
        <dbReference type="ARBA" id="ARBA00022692"/>
    </source>
</evidence>
<evidence type="ECO:0000256" key="4">
    <source>
        <dbReference type="ARBA" id="ARBA00022989"/>
    </source>
</evidence>
<dbReference type="GO" id="GO:0009055">
    <property type="term" value="F:electron transfer activity"/>
    <property type="evidence" value="ECO:0007669"/>
    <property type="project" value="InterPro"/>
</dbReference>
<dbReference type="GO" id="GO:0020037">
    <property type="term" value="F:heme binding"/>
    <property type="evidence" value="ECO:0007669"/>
    <property type="project" value="TreeGrafter"/>
</dbReference>
<evidence type="ECO:0000256" key="1">
    <source>
        <dbReference type="ARBA" id="ARBA00004651"/>
    </source>
</evidence>
<dbReference type="PANTHER" id="PTHR30485">
    <property type="entry name" value="NI/FE-HYDROGENASE 1 B-TYPE CYTOCHROME SUBUNIT"/>
    <property type="match status" value="1"/>
</dbReference>
<feature type="transmembrane region" description="Helical" evidence="6">
    <location>
        <begin position="144"/>
        <end position="161"/>
    </location>
</feature>
<dbReference type="RefSeq" id="WP_036974369.1">
    <property type="nucleotide sequence ID" value="NZ_CP032090.1"/>
</dbReference>
<evidence type="ECO:0000256" key="6">
    <source>
        <dbReference type="SAM" id="Phobius"/>
    </source>
</evidence>
<keyword evidence="3 6" id="KW-0812">Transmembrane</keyword>
<feature type="transmembrane region" description="Helical" evidence="6">
    <location>
        <begin position="189"/>
        <end position="208"/>
    </location>
</feature>
<comment type="subcellular location">
    <subcellularLocation>
        <location evidence="1">Cell membrane</location>
        <topology evidence="1">Multi-pass membrane protein</topology>
    </subcellularLocation>
</comment>
<dbReference type="EMBL" id="CP032090">
    <property type="protein sequence ID" value="AXV63878.1"/>
    <property type="molecule type" value="Genomic_DNA"/>
</dbReference>
<dbReference type="GO" id="GO:0005886">
    <property type="term" value="C:plasma membrane"/>
    <property type="evidence" value="ECO:0007669"/>
    <property type="project" value="UniProtKB-SubCell"/>
</dbReference>
<reference evidence="8 9" key="1">
    <citation type="submission" date="2018-08" db="EMBL/GenBank/DDBJ databases">
        <title>Draft genome sequence of Pseudoalteromonas donghaensis HJ51.</title>
        <authorList>
            <person name="Oh J."/>
            <person name="Roh D."/>
        </authorList>
    </citation>
    <scope>NUCLEOTIDE SEQUENCE [LARGE SCALE GENOMIC DNA]</scope>
    <source>
        <strain evidence="8 9">HJ51</strain>
    </source>
</reference>
<evidence type="ECO:0000313" key="9">
    <source>
        <dbReference type="Proteomes" id="UP000264605"/>
    </source>
</evidence>
<evidence type="ECO:0000256" key="5">
    <source>
        <dbReference type="ARBA" id="ARBA00023136"/>
    </source>
</evidence>
<protein>
    <submittedName>
        <fullName evidence="8">Cytochrome</fullName>
    </submittedName>
</protein>
<feature type="domain" description="Cytochrome b561 bacterial/Ni-hydrogenase" evidence="7">
    <location>
        <begin position="6"/>
        <end position="173"/>
    </location>
</feature>
<dbReference type="SUPFAM" id="SSF81342">
    <property type="entry name" value="Transmembrane di-heme cytochromes"/>
    <property type="match status" value="1"/>
</dbReference>
<feature type="transmembrane region" description="Helical" evidence="6">
    <location>
        <begin position="39"/>
        <end position="57"/>
    </location>
</feature>
<dbReference type="Gene3D" id="1.20.950.20">
    <property type="entry name" value="Transmembrane di-heme cytochromes, Chain C"/>
    <property type="match status" value="1"/>
</dbReference>
<keyword evidence="5 6" id="KW-0472">Membrane</keyword>
<dbReference type="GeneID" id="99503935"/>
<feature type="transmembrane region" description="Helical" evidence="6">
    <location>
        <begin position="9"/>
        <end position="27"/>
    </location>
</feature>
<evidence type="ECO:0000313" key="8">
    <source>
        <dbReference type="EMBL" id="AXV63878.1"/>
    </source>
</evidence>
<accession>A0AAD0WAL7</accession>
<keyword evidence="2" id="KW-1003">Cell membrane</keyword>
<dbReference type="InterPro" id="IPR011577">
    <property type="entry name" value="Cyt_b561_bac/Ni-Hgenase"/>
</dbReference>